<reference evidence="3 4" key="1">
    <citation type="submission" date="2016-10" db="EMBL/GenBank/DDBJ databases">
        <title>Paenibacillus species isolates.</title>
        <authorList>
            <person name="Beno S.M."/>
        </authorList>
    </citation>
    <scope>NUCLEOTIDE SEQUENCE [LARGE SCALE GENOMIC DNA]</scope>
    <source>
        <strain evidence="3 4">FSL H7-0744</strain>
    </source>
</reference>
<evidence type="ECO:0000313" key="3">
    <source>
        <dbReference type="EMBL" id="OMD45891.1"/>
    </source>
</evidence>
<dbReference type="PANTHER" id="PTHR35848">
    <property type="entry name" value="OXALATE-BINDING PROTEIN"/>
    <property type="match status" value="1"/>
</dbReference>
<sequence>MATIFNEQNISFKQRQSPVPEFAWHTSEKLAGMVGAKHLIFDIRSLDPGKYSYPYHFHRNAEELFVIMAGSAMLRTPAGLQEVHEGDTIFFETGPSGAHQLFNHTETPCRYLDLRTNNGLDVAEYPDSGKINILPYEELYETEDRVDYYKGEHLTREIWAQLNAPGKGEEKRGEDGGE</sequence>
<keyword evidence="1" id="KW-0479">Metal-binding</keyword>
<evidence type="ECO:0000313" key="4">
    <source>
        <dbReference type="Proteomes" id="UP000187412"/>
    </source>
</evidence>
<dbReference type="PANTHER" id="PTHR35848:SF6">
    <property type="entry name" value="CUPIN TYPE-2 DOMAIN-CONTAINING PROTEIN"/>
    <property type="match status" value="1"/>
</dbReference>
<dbReference type="RefSeq" id="WP_076112092.1">
    <property type="nucleotide sequence ID" value="NZ_MPTB01000023.1"/>
</dbReference>
<dbReference type="Gene3D" id="2.60.120.10">
    <property type="entry name" value="Jelly Rolls"/>
    <property type="match status" value="1"/>
</dbReference>
<dbReference type="EMBL" id="MPTB01000023">
    <property type="protein sequence ID" value="OMD45891.1"/>
    <property type="molecule type" value="Genomic_DNA"/>
</dbReference>
<accession>A0ABX3H795</accession>
<feature type="domain" description="Cupin type-2" evidence="2">
    <location>
        <begin position="45"/>
        <end position="113"/>
    </location>
</feature>
<dbReference type="SUPFAM" id="SSF51182">
    <property type="entry name" value="RmlC-like cupins"/>
    <property type="match status" value="1"/>
</dbReference>
<dbReference type="InterPro" id="IPR013096">
    <property type="entry name" value="Cupin_2"/>
</dbReference>
<comment type="caution">
    <text evidence="3">The sequence shown here is derived from an EMBL/GenBank/DDBJ whole genome shotgun (WGS) entry which is preliminary data.</text>
</comment>
<dbReference type="InterPro" id="IPR051610">
    <property type="entry name" value="GPI/OXD"/>
</dbReference>
<dbReference type="Proteomes" id="UP000187412">
    <property type="component" value="Unassembled WGS sequence"/>
</dbReference>
<dbReference type="Pfam" id="PF07883">
    <property type="entry name" value="Cupin_2"/>
    <property type="match status" value="1"/>
</dbReference>
<gene>
    <name evidence="3" type="ORF">BSK56_18145</name>
</gene>
<keyword evidence="4" id="KW-1185">Reference proteome</keyword>
<dbReference type="InterPro" id="IPR014710">
    <property type="entry name" value="RmlC-like_jellyroll"/>
</dbReference>
<organism evidence="3 4">
    <name type="scientific">Paenibacillus borealis</name>
    <dbReference type="NCBI Taxonomy" id="160799"/>
    <lineage>
        <taxon>Bacteria</taxon>
        <taxon>Bacillati</taxon>
        <taxon>Bacillota</taxon>
        <taxon>Bacilli</taxon>
        <taxon>Bacillales</taxon>
        <taxon>Paenibacillaceae</taxon>
        <taxon>Paenibacillus</taxon>
    </lineage>
</organism>
<evidence type="ECO:0000259" key="2">
    <source>
        <dbReference type="Pfam" id="PF07883"/>
    </source>
</evidence>
<protein>
    <recommendedName>
        <fullName evidence="2">Cupin type-2 domain-containing protein</fullName>
    </recommendedName>
</protein>
<name>A0ABX3H795_PAEBO</name>
<dbReference type="InterPro" id="IPR011051">
    <property type="entry name" value="RmlC_Cupin_sf"/>
</dbReference>
<proteinExistence type="predicted"/>
<evidence type="ECO:0000256" key="1">
    <source>
        <dbReference type="ARBA" id="ARBA00022723"/>
    </source>
</evidence>